<feature type="region of interest" description="Disordered" evidence="1">
    <location>
        <begin position="456"/>
        <end position="514"/>
    </location>
</feature>
<dbReference type="InterPro" id="IPR026679">
    <property type="entry name" value="MAP10_C-term"/>
</dbReference>
<dbReference type="Proteomes" id="UP000694381">
    <property type="component" value="Unassembled WGS sequence"/>
</dbReference>
<feature type="region of interest" description="Disordered" evidence="1">
    <location>
        <begin position="281"/>
        <end position="312"/>
    </location>
</feature>
<organism evidence="3 4">
    <name type="scientific">Nannospalax galili</name>
    <name type="common">Northern Israeli blind subterranean mole rat</name>
    <name type="synonym">Spalax galili</name>
    <dbReference type="NCBI Taxonomy" id="1026970"/>
    <lineage>
        <taxon>Eukaryota</taxon>
        <taxon>Metazoa</taxon>
        <taxon>Chordata</taxon>
        <taxon>Craniata</taxon>
        <taxon>Vertebrata</taxon>
        <taxon>Euteleostomi</taxon>
        <taxon>Mammalia</taxon>
        <taxon>Eutheria</taxon>
        <taxon>Euarchontoglires</taxon>
        <taxon>Glires</taxon>
        <taxon>Rodentia</taxon>
        <taxon>Myomorpha</taxon>
        <taxon>Muroidea</taxon>
        <taxon>Spalacidae</taxon>
        <taxon>Spalacinae</taxon>
        <taxon>Nannospalax</taxon>
    </lineage>
</organism>
<proteinExistence type="predicted"/>
<feature type="compositionally biased region" description="Basic and acidic residues" evidence="1">
    <location>
        <begin position="679"/>
        <end position="700"/>
    </location>
</feature>
<protein>
    <submittedName>
        <fullName evidence="3">Microtubule-associated protein 10</fullName>
    </submittedName>
</protein>
<feature type="domain" description="Microtubule-associated protein 10 C-terminal" evidence="2">
    <location>
        <begin position="296"/>
        <end position="915"/>
    </location>
</feature>
<evidence type="ECO:0000313" key="3">
    <source>
        <dbReference type="Ensembl" id="ENSNGAP00000019164.1"/>
    </source>
</evidence>
<reference evidence="3" key="2">
    <citation type="submission" date="2025-09" db="UniProtKB">
        <authorList>
            <consortium name="Ensembl"/>
        </authorList>
    </citation>
    <scope>IDENTIFICATION</scope>
</reference>
<dbReference type="GO" id="GO:0051256">
    <property type="term" value="P:mitotic spindle midzone assembly"/>
    <property type="evidence" value="ECO:0007669"/>
    <property type="project" value="Ensembl"/>
</dbReference>
<feature type="region of interest" description="Disordered" evidence="1">
    <location>
        <begin position="567"/>
        <end position="597"/>
    </location>
</feature>
<evidence type="ECO:0000313" key="4">
    <source>
        <dbReference type="Proteomes" id="UP000694381"/>
    </source>
</evidence>
<feature type="compositionally biased region" description="Polar residues" evidence="1">
    <location>
        <begin position="579"/>
        <end position="588"/>
    </location>
</feature>
<dbReference type="GO" id="GO:0030496">
    <property type="term" value="C:midbody"/>
    <property type="evidence" value="ECO:0007669"/>
    <property type="project" value="Ensembl"/>
</dbReference>
<dbReference type="GO" id="GO:0097431">
    <property type="term" value="C:mitotic spindle pole"/>
    <property type="evidence" value="ECO:0007669"/>
    <property type="project" value="Ensembl"/>
</dbReference>
<evidence type="ECO:0000259" key="2">
    <source>
        <dbReference type="Pfam" id="PF14925"/>
    </source>
</evidence>
<feature type="compositionally biased region" description="Polar residues" evidence="1">
    <location>
        <begin position="729"/>
        <end position="761"/>
    </location>
</feature>
<reference evidence="3" key="1">
    <citation type="submission" date="2025-08" db="UniProtKB">
        <authorList>
            <consortium name="Ensembl"/>
        </authorList>
    </citation>
    <scope>IDENTIFICATION</scope>
</reference>
<dbReference type="PANTHER" id="PTHR21831:SF2">
    <property type="entry name" value="MICROTUBULE-ASSOCIATED PROTEIN 10"/>
    <property type="match status" value="1"/>
</dbReference>
<feature type="region of interest" description="Disordered" evidence="1">
    <location>
        <begin position="215"/>
        <end position="254"/>
    </location>
</feature>
<dbReference type="GO" id="GO:0032886">
    <property type="term" value="P:regulation of microtubule-based process"/>
    <property type="evidence" value="ECO:0007669"/>
    <property type="project" value="Ensembl"/>
</dbReference>
<feature type="compositionally biased region" description="Low complexity" evidence="1">
    <location>
        <begin position="766"/>
        <end position="779"/>
    </location>
</feature>
<feature type="compositionally biased region" description="Basic and acidic residues" evidence="1">
    <location>
        <begin position="609"/>
        <end position="622"/>
    </location>
</feature>
<dbReference type="OMA" id="EDFCTTE"/>
<dbReference type="AlphaFoldDB" id="A0A8C6RHR4"/>
<dbReference type="GO" id="GO:0032467">
    <property type="term" value="P:positive regulation of cytokinesis"/>
    <property type="evidence" value="ECO:0007669"/>
    <property type="project" value="Ensembl"/>
</dbReference>
<dbReference type="Pfam" id="PF14925">
    <property type="entry name" value="HPHLAWLY"/>
    <property type="match status" value="1"/>
</dbReference>
<feature type="compositionally biased region" description="Basic and acidic residues" evidence="1">
    <location>
        <begin position="223"/>
        <end position="234"/>
    </location>
</feature>
<dbReference type="GO" id="GO:0031122">
    <property type="term" value="P:cytoplasmic microtubule organization"/>
    <property type="evidence" value="ECO:0007669"/>
    <property type="project" value="Ensembl"/>
</dbReference>
<sequence>MAATEEERLFSLELLVDWVRLEAGAFPHASNPAVAFHLLDFPPLFVLPPTAPRPAPHSGVIGFGRGKVCLLRLRPTALGVSRLRTALLLLSADPAHAPRLLGSCDVRVHAFRPRRGTFGLCGPAGERVGEVALFYRLTDLGHVLTGTADFQALEIPQPQLKEASESRPQGNSEPRLQETLGPRPQCNLESCLQESLGPCHQGKSEQRLMQTVKLGTHGSSKLCHKDVSKPRPWDVSEPLPQDTSKPRLPGASEPLPEVARVWSAGDSDPSAVQKHREEVSFHSKASSGDMGPVPFSPAPGGRSVSPGGQEAPELDFETNTICPPPLYYTHLAQEKMSPARVEVTFEPQRNGPDLLDGDFPETKLVSPPTHSVKHTKSATQESPPVLLNLPPTQDPEAANAAVSQSQTEQSTINTIRQLPLLNALLIELSLLYNQPVASSTHVHPQLAWLYRAEHKGPETSAKSTSRSESKKSKFSVGEHEKSTSLQSKKNQVENHRSKHLERISGSPPPRVTKGRLLYGLTNTLRLRLKQTNPDMLIVHEKREQYRKMQIKAVGPKVRVPSRKVLSLATPSQVPPQLPEENSSGSNGSFAEDTDTSGQINAVFDEPNTTKEMKPSHAIDKQTADWSETRNSISVETVVSPADSISSERFAYTDILRGKSEMKAQIWCVSRQEDAPVDRVVGEEIGRQVKTTSRDKSENRPSRNSSYESISELRYSDDFTSPCYSEDFCTSENSRSLPAQDSSARTGNPKHSSHASGSSEARLSTRKSSSGKSGVSPPFSACSPVCSHERSHVIKTQDRSLQEASSISTSDLSSSQWTDGKENQTDLTSTYKSKVVNRGQDIKLQTGTGCKSSKKSQSPRTFQVSSYLPSNLNELELKASGSSPSEEEDDDLGSLSISKQCKDIRELIINKLPGYTV</sequence>
<feature type="region of interest" description="Disordered" evidence="1">
    <location>
        <begin position="679"/>
        <end position="710"/>
    </location>
</feature>
<dbReference type="GO" id="GO:0005813">
    <property type="term" value="C:centrosome"/>
    <property type="evidence" value="ECO:0007669"/>
    <property type="project" value="Ensembl"/>
</dbReference>
<evidence type="ECO:0000256" key="1">
    <source>
        <dbReference type="SAM" id="MobiDB-lite"/>
    </source>
</evidence>
<feature type="region of interest" description="Disordered" evidence="1">
    <location>
        <begin position="365"/>
        <end position="385"/>
    </location>
</feature>
<name>A0A8C6RHR4_NANGA</name>
<dbReference type="PANTHER" id="PTHR21831">
    <property type="entry name" value="MICROTUBULE-ASSOCIATED PROTEIN 10"/>
    <property type="match status" value="1"/>
</dbReference>
<dbReference type="GO" id="GO:0008017">
    <property type="term" value="F:microtubule binding"/>
    <property type="evidence" value="ECO:0007669"/>
    <property type="project" value="Ensembl"/>
</dbReference>
<dbReference type="GO" id="GO:0005881">
    <property type="term" value="C:cytoplasmic microtubule"/>
    <property type="evidence" value="ECO:0007669"/>
    <property type="project" value="Ensembl"/>
</dbReference>
<feature type="compositionally biased region" description="Basic and acidic residues" evidence="1">
    <location>
        <begin position="465"/>
        <end position="482"/>
    </location>
</feature>
<feature type="region of interest" description="Disordered" evidence="1">
    <location>
        <begin position="844"/>
        <end position="864"/>
    </location>
</feature>
<feature type="compositionally biased region" description="Low complexity" evidence="1">
    <location>
        <begin position="804"/>
        <end position="814"/>
    </location>
</feature>
<dbReference type="GeneTree" id="ENSGT00390000008459"/>
<feature type="region of interest" description="Disordered" evidence="1">
    <location>
        <begin position="160"/>
        <end position="183"/>
    </location>
</feature>
<dbReference type="Ensembl" id="ENSNGAT00000024824.1">
    <property type="protein sequence ID" value="ENSNGAP00000019164.1"/>
    <property type="gene ID" value="ENSNGAG00000019072.1"/>
</dbReference>
<accession>A0A8C6RHR4</accession>
<dbReference type="InterPro" id="IPR039302">
    <property type="entry name" value="MAP10"/>
</dbReference>
<keyword evidence="4" id="KW-1185">Reference proteome</keyword>
<feature type="compositionally biased region" description="Basic and acidic residues" evidence="1">
    <location>
        <begin position="786"/>
        <end position="800"/>
    </location>
</feature>
<feature type="region of interest" description="Disordered" evidence="1">
    <location>
        <begin position="729"/>
        <end position="831"/>
    </location>
</feature>
<dbReference type="GO" id="GO:1990023">
    <property type="term" value="C:mitotic spindle midzone"/>
    <property type="evidence" value="ECO:0007669"/>
    <property type="project" value="Ensembl"/>
</dbReference>
<gene>
    <name evidence="3" type="primary">Map10</name>
</gene>
<feature type="region of interest" description="Disordered" evidence="1">
    <location>
        <begin position="609"/>
        <end position="628"/>
    </location>
</feature>